<dbReference type="CDD" id="cd06261">
    <property type="entry name" value="TM_PBP2"/>
    <property type="match status" value="1"/>
</dbReference>
<evidence type="ECO:0000256" key="6">
    <source>
        <dbReference type="ARBA" id="ARBA00022989"/>
    </source>
</evidence>
<evidence type="ECO:0000256" key="3">
    <source>
        <dbReference type="ARBA" id="ARBA00022448"/>
    </source>
</evidence>
<feature type="domain" description="ABC transmembrane type-1" evidence="9">
    <location>
        <begin position="76"/>
        <end position="282"/>
    </location>
</feature>
<keyword evidence="11" id="KW-1185">Reference proteome</keyword>
<feature type="transmembrane region" description="Helical" evidence="8">
    <location>
        <begin position="161"/>
        <end position="184"/>
    </location>
</feature>
<comment type="caution">
    <text evidence="10">The sequence shown here is derived from an EMBL/GenBank/DDBJ whole genome shotgun (WGS) entry which is preliminary data.</text>
</comment>
<keyword evidence="6 8" id="KW-1133">Transmembrane helix</keyword>
<evidence type="ECO:0000256" key="8">
    <source>
        <dbReference type="SAM" id="Phobius"/>
    </source>
</evidence>
<keyword evidence="3" id="KW-0813">Transport</keyword>
<dbReference type="AlphaFoldDB" id="A0A5N7MJJ7"/>
<protein>
    <submittedName>
        <fullName evidence="10">ABC transporter permease</fullName>
    </submittedName>
</protein>
<keyword evidence="5 8" id="KW-0812">Transmembrane</keyword>
<dbReference type="Gene3D" id="1.10.3720.10">
    <property type="entry name" value="MetI-like"/>
    <property type="match status" value="1"/>
</dbReference>
<accession>A0A5N7MJJ7</accession>
<evidence type="ECO:0000256" key="2">
    <source>
        <dbReference type="ARBA" id="ARBA00007069"/>
    </source>
</evidence>
<comment type="similarity">
    <text evidence="2">Belongs to the binding-protein-dependent transport system permease family. CysTW subfamily.</text>
</comment>
<dbReference type="EMBL" id="VOSK01000078">
    <property type="protein sequence ID" value="MPR27225.1"/>
    <property type="molecule type" value="Genomic_DNA"/>
</dbReference>
<dbReference type="InterPro" id="IPR000515">
    <property type="entry name" value="MetI-like"/>
</dbReference>
<comment type="subcellular location">
    <subcellularLocation>
        <location evidence="1">Cell membrane</location>
        <topology evidence="1">Multi-pass membrane protein</topology>
    </subcellularLocation>
</comment>
<proteinExistence type="inferred from homology"/>
<dbReference type="PANTHER" id="PTHR42929:SF5">
    <property type="entry name" value="ABC TRANSPORTER PERMEASE PROTEIN"/>
    <property type="match status" value="1"/>
</dbReference>
<name>A0A5N7MJJ7_9HYPH</name>
<evidence type="ECO:0000256" key="1">
    <source>
        <dbReference type="ARBA" id="ARBA00004651"/>
    </source>
</evidence>
<evidence type="ECO:0000259" key="9">
    <source>
        <dbReference type="PROSITE" id="PS50928"/>
    </source>
</evidence>
<feature type="transmembrane region" description="Helical" evidence="8">
    <location>
        <begin position="111"/>
        <end position="134"/>
    </location>
</feature>
<keyword evidence="4" id="KW-1003">Cell membrane</keyword>
<reference evidence="10 11" key="1">
    <citation type="journal article" date="2019" name="Syst. Appl. Microbiol.">
        <title>Microvirga tunisiensis sp. nov., a root nodule symbiotic bacterium isolated from Lupinus micranthus and L. luteus grown in Northern Tunisia.</title>
        <authorList>
            <person name="Msaddak A."/>
            <person name="Rejili M."/>
            <person name="Duran D."/>
            <person name="Mars M."/>
            <person name="Palacios J.M."/>
            <person name="Ruiz-Argueso T."/>
            <person name="Rey L."/>
            <person name="Imperial J."/>
        </authorList>
    </citation>
    <scope>NUCLEOTIDE SEQUENCE [LARGE SCALE GENOMIC DNA]</scope>
    <source>
        <strain evidence="10 11">Lmie10</strain>
    </source>
</reference>
<dbReference type="GO" id="GO:0005886">
    <property type="term" value="C:plasma membrane"/>
    <property type="evidence" value="ECO:0007669"/>
    <property type="project" value="UniProtKB-SubCell"/>
</dbReference>
<dbReference type="OrthoDB" id="9807047at2"/>
<keyword evidence="7 8" id="KW-0472">Membrane</keyword>
<organism evidence="10 11">
    <name type="scientific">Microvirga tunisiensis</name>
    <dbReference type="NCBI Taxonomy" id="2108360"/>
    <lineage>
        <taxon>Bacteria</taxon>
        <taxon>Pseudomonadati</taxon>
        <taxon>Pseudomonadota</taxon>
        <taxon>Alphaproteobacteria</taxon>
        <taxon>Hyphomicrobiales</taxon>
        <taxon>Methylobacteriaceae</taxon>
        <taxon>Microvirga</taxon>
    </lineage>
</organism>
<dbReference type="Proteomes" id="UP000403266">
    <property type="component" value="Unassembled WGS sequence"/>
</dbReference>
<evidence type="ECO:0000313" key="10">
    <source>
        <dbReference type="EMBL" id="MPR27225.1"/>
    </source>
</evidence>
<dbReference type="GO" id="GO:0055085">
    <property type="term" value="P:transmembrane transport"/>
    <property type="evidence" value="ECO:0007669"/>
    <property type="project" value="InterPro"/>
</dbReference>
<dbReference type="SUPFAM" id="SSF161098">
    <property type="entry name" value="MetI-like"/>
    <property type="match status" value="1"/>
</dbReference>
<evidence type="ECO:0000313" key="11">
    <source>
        <dbReference type="Proteomes" id="UP000403266"/>
    </source>
</evidence>
<sequence>MSEAGAKPRPNELEIVRSERSQARMFAWLSGPALLVILVVVIGPALWLLAYSFWGRDGLTLANFAELMTPSYAQSMLTTVKLAVLVTVLCAVLGYPLAYLLLLLRPGLRALLFCFVLFPLWTSVLVRTYAWQVILQRRGVLNKMLIAAGWIEQPLSLANSFSATIIGMVHVMLPFLIMPLYASMKAIDPSLMMAAANLGASRTRAFWSVFAPMSLPGLAAGMIIVFVLALGFYVTPALLGGGRVITWAMRIEQSLMISSDWGATSALGVALILVAGAIMACMAKFGGLRNALGAHS</sequence>
<evidence type="ECO:0000256" key="5">
    <source>
        <dbReference type="ARBA" id="ARBA00022692"/>
    </source>
</evidence>
<feature type="transmembrane region" description="Helical" evidence="8">
    <location>
        <begin position="261"/>
        <end position="283"/>
    </location>
</feature>
<dbReference type="PANTHER" id="PTHR42929">
    <property type="entry name" value="INNER MEMBRANE ABC TRANSPORTER PERMEASE PROTEIN YDCU-RELATED-RELATED"/>
    <property type="match status" value="1"/>
</dbReference>
<gene>
    <name evidence="10" type="ORF">FS320_18945</name>
</gene>
<evidence type="ECO:0000256" key="4">
    <source>
        <dbReference type="ARBA" id="ARBA00022475"/>
    </source>
</evidence>
<dbReference type="RefSeq" id="WP_152713365.1">
    <property type="nucleotide sequence ID" value="NZ_VOSJ01000107.1"/>
</dbReference>
<evidence type="ECO:0000256" key="7">
    <source>
        <dbReference type="ARBA" id="ARBA00023136"/>
    </source>
</evidence>
<dbReference type="InterPro" id="IPR035906">
    <property type="entry name" value="MetI-like_sf"/>
</dbReference>
<feature type="transmembrane region" description="Helical" evidence="8">
    <location>
        <begin position="205"/>
        <end position="234"/>
    </location>
</feature>
<dbReference type="PROSITE" id="PS50928">
    <property type="entry name" value="ABC_TM1"/>
    <property type="match status" value="1"/>
</dbReference>
<feature type="transmembrane region" description="Helical" evidence="8">
    <location>
        <begin position="82"/>
        <end position="104"/>
    </location>
</feature>
<feature type="transmembrane region" description="Helical" evidence="8">
    <location>
        <begin position="26"/>
        <end position="54"/>
    </location>
</feature>